<keyword evidence="3" id="KW-1185">Reference proteome</keyword>
<evidence type="ECO:0000256" key="1">
    <source>
        <dbReference type="SAM" id="MobiDB-lite"/>
    </source>
</evidence>
<organism evidence="2 3">
    <name type="scientific">Apiotrichum porosum</name>
    <dbReference type="NCBI Taxonomy" id="105984"/>
    <lineage>
        <taxon>Eukaryota</taxon>
        <taxon>Fungi</taxon>
        <taxon>Dikarya</taxon>
        <taxon>Basidiomycota</taxon>
        <taxon>Agaricomycotina</taxon>
        <taxon>Tremellomycetes</taxon>
        <taxon>Trichosporonales</taxon>
        <taxon>Trichosporonaceae</taxon>
        <taxon>Apiotrichum</taxon>
    </lineage>
</organism>
<gene>
    <name evidence="2" type="ORF">EHS24_001695</name>
</gene>
<feature type="region of interest" description="Disordered" evidence="1">
    <location>
        <begin position="37"/>
        <end position="58"/>
    </location>
</feature>
<dbReference type="Proteomes" id="UP000279236">
    <property type="component" value="Unassembled WGS sequence"/>
</dbReference>
<comment type="caution">
    <text evidence="2">The sequence shown here is derived from an EMBL/GenBank/DDBJ whole genome shotgun (WGS) entry which is preliminary data.</text>
</comment>
<name>A0A427XJ67_9TREE</name>
<dbReference type="AlphaFoldDB" id="A0A427XJ67"/>
<protein>
    <submittedName>
        <fullName evidence="2">Uncharacterized protein</fullName>
    </submittedName>
</protein>
<evidence type="ECO:0000313" key="2">
    <source>
        <dbReference type="EMBL" id="RSH78787.1"/>
    </source>
</evidence>
<sequence>MSEGDHLGRPVPSLRRLGTFPSLFGLADILNHSNQTTPVKARRDHKRVHPVMPSASPPSMLAYNLPAQDEDATPPAGSRVLQTSRDVFSPHPGPPLSYETPVAHMAYMARRAPAITVHTAHVRQQSSPTPRRVIGNPSPTDLAPTMRFPLFPTEAPFKNPAHIARPASPVGSMSIRRKPVPYDLPHQHSKQNKPRVKRPAVLDWQMVPHIVDRIMFLSLPHSLHVWRQCSQEFKRRVDKVFHHATVSNVGSIHRKWYIATFRGLPSFTAPFPRPRHPAFTSTRILDFIEGVNVSWHPTSMGDLQTIRVLSNPRTSLRPLDIAPKFREAEYWIANLVIFHTNRMPYFPGHWDASIIGFNKVVVHLRGCRLPKMDRILHQAAHVVLIFGPQGIESDKPAPPNYINDIASSIANILKSASPRRDGSGTGPMCTVVDFDSVEPEWTALALRSTARQGGPGVYRAIERVLWQDLLAKTDISNAAQLEFNTWRVNATMKRLRFMSLSAYKATITAEEKATEFEDPHKSTSITYHASSITSRRNLLSPTLWRTPDPGTPPPVYQPRRVLRHRPTTPTALTYHRLPNWQRAPHLVETIFDLSVADNWAGWRGVNRHFRSRVNTLLSHVEVFRSRDLGHYMTHYTNSEGSKQYRYPKEYVVYGPRMKDTYIARPTRVPHLHTPFPGRSHGPLASTQVLDFGQAVVVDWYTFMRYDLPTLQVVRVKSGPRSHTKVTPIKPVSRPLTWVPKLVVFGTHHMPFYPGVWNACPIGFEKVVINVSACSFPSMSRIWQQATQVVLVFGPQGERASTASQYYTDVVAHTIASIVLPSTYMISFGGPGPTCTVVGFDDVEPEWLTFGLRYGDTDSPTAGLFTAIEQAFWKMVVVENHDQVTPNQLLEYTQIIRSSMRRIRFATRLEYEATLSEEERRVELVE</sequence>
<dbReference type="GeneID" id="39586238"/>
<evidence type="ECO:0000313" key="3">
    <source>
        <dbReference type="Proteomes" id="UP000279236"/>
    </source>
</evidence>
<proteinExistence type="predicted"/>
<dbReference type="EMBL" id="RSCE01000011">
    <property type="protein sequence ID" value="RSH78787.1"/>
    <property type="molecule type" value="Genomic_DNA"/>
</dbReference>
<dbReference type="RefSeq" id="XP_028473934.1">
    <property type="nucleotide sequence ID" value="XM_028617471.1"/>
</dbReference>
<accession>A0A427XJ67</accession>
<feature type="compositionally biased region" description="Basic residues" evidence="1">
    <location>
        <begin position="40"/>
        <end position="49"/>
    </location>
</feature>
<reference evidence="2 3" key="1">
    <citation type="submission" date="2018-11" db="EMBL/GenBank/DDBJ databases">
        <title>Genome sequence of Apiotrichum porosum DSM 27194.</title>
        <authorList>
            <person name="Aliyu H."/>
            <person name="Gorte O."/>
            <person name="Ochsenreither K."/>
        </authorList>
    </citation>
    <scope>NUCLEOTIDE SEQUENCE [LARGE SCALE GENOMIC DNA]</scope>
    <source>
        <strain evidence="2 3">DSM 27194</strain>
    </source>
</reference>